<reference evidence="10 11" key="1">
    <citation type="submission" date="2020-01" db="EMBL/GenBank/DDBJ databases">
        <title>Genomes assembled from Gulf of Kutch pelagic sediment metagenomes.</title>
        <authorList>
            <person name="Chandrashekar M."/>
            <person name="Mahajan M.S."/>
            <person name="Dave K.J."/>
            <person name="Vatsa P."/>
            <person name="Nathani N.M."/>
        </authorList>
    </citation>
    <scope>NUCLEOTIDE SEQUENCE [LARGE SCALE GENOMIC DNA]</scope>
    <source>
        <strain evidence="10">KS3-K002</strain>
    </source>
</reference>
<evidence type="ECO:0000256" key="6">
    <source>
        <dbReference type="ARBA" id="ARBA00038076"/>
    </source>
</evidence>
<feature type="transmembrane region" description="Helical" evidence="7">
    <location>
        <begin position="277"/>
        <end position="301"/>
    </location>
</feature>
<name>A0AAE4ZBM5_9BACT</name>
<feature type="transmembrane region" description="Helical" evidence="7">
    <location>
        <begin position="744"/>
        <end position="766"/>
    </location>
</feature>
<dbReference type="GO" id="GO:0022857">
    <property type="term" value="F:transmembrane transporter activity"/>
    <property type="evidence" value="ECO:0007669"/>
    <property type="project" value="TreeGrafter"/>
</dbReference>
<evidence type="ECO:0000256" key="4">
    <source>
        <dbReference type="ARBA" id="ARBA00022989"/>
    </source>
</evidence>
<dbReference type="InterPro" id="IPR017800">
    <property type="entry name" value="ADOP"/>
</dbReference>
<dbReference type="Proteomes" id="UP000702544">
    <property type="component" value="Unassembled WGS sequence"/>
</dbReference>
<dbReference type="GO" id="GO:0005886">
    <property type="term" value="C:plasma membrane"/>
    <property type="evidence" value="ECO:0007669"/>
    <property type="project" value="UniProtKB-SubCell"/>
</dbReference>
<dbReference type="EMBL" id="JAACAK010000112">
    <property type="protein sequence ID" value="NIR75981.1"/>
    <property type="molecule type" value="Genomic_DNA"/>
</dbReference>
<feature type="domain" description="MacB-like periplasmic core" evidence="9">
    <location>
        <begin position="22"/>
        <end position="236"/>
    </location>
</feature>
<dbReference type="InterPro" id="IPR003838">
    <property type="entry name" value="ABC3_permease_C"/>
</dbReference>
<evidence type="ECO:0000256" key="2">
    <source>
        <dbReference type="ARBA" id="ARBA00022475"/>
    </source>
</evidence>
<dbReference type="InterPro" id="IPR050250">
    <property type="entry name" value="Macrolide_Exporter_MacB"/>
</dbReference>
<keyword evidence="3 7" id="KW-0812">Transmembrane</keyword>
<dbReference type="AlphaFoldDB" id="A0AAE4ZBM5"/>
<feature type="transmembrane region" description="Helical" evidence="7">
    <location>
        <begin position="778"/>
        <end position="800"/>
    </location>
</feature>
<feature type="transmembrane region" description="Helical" evidence="7">
    <location>
        <begin position="375"/>
        <end position="395"/>
    </location>
</feature>
<comment type="similarity">
    <text evidence="6">Belongs to the ABC-4 integral membrane protein family.</text>
</comment>
<feature type="transmembrane region" description="Helical" evidence="7">
    <location>
        <begin position="688"/>
        <end position="716"/>
    </location>
</feature>
<accession>A0AAE4ZBM5</accession>
<feature type="domain" description="ABC3 transporter permease C-terminal" evidence="8">
    <location>
        <begin position="695"/>
        <end position="806"/>
    </location>
</feature>
<evidence type="ECO:0000256" key="3">
    <source>
        <dbReference type="ARBA" id="ARBA00022692"/>
    </source>
</evidence>
<comment type="subcellular location">
    <subcellularLocation>
        <location evidence="1">Cell membrane</location>
        <topology evidence="1">Multi-pass membrane protein</topology>
    </subcellularLocation>
</comment>
<evidence type="ECO:0000256" key="7">
    <source>
        <dbReference type="SAM" id="Phobius"/>
    </source>
</evidence>
<feature type="domain" description="MacB-like periplasmic core" evidence="9">
    <location>
        <begin position="482"/>
        <end position="658"/>
    </location>
</feature>
<gene>
    <name evidence="10" type="ORF">GWO12_12870</name>
</gene>
<protein>
    <submittedName>
        <fullName evidence="10">ABC transporter permease</fullName>
    </submittedName>
</protein>
<organism evidence="10 11">
    <name type="scientific">Candidatus Kutchimonas denitrificans</name>
    <dbReference type="NCBI Taxonomy" id="3056748"/>
    <lineage>
        <taxon>Bacteria</taxon>
        <taxon>Pseudomonadati</taxon>
        <taxon>Gemmatimonadota</taxon>
        <taxon>Gemmatimonadia</taxon>
        <taxon>Candidatus Palauibacterales</taxon>
        <taxon>Candidatus Palauibacteraceae</taxon>
        <taxon>Candidatus Kutchimonas</taxon>
    </lineage>
</organism>
<keyword evidence="2" id="KW-1003">Cell membrane</keyword>
<dbReference type="NCBIfam" id="TIGR03434">
    <property type="entry name" value="ADOP"/>
    <property type="match status" value="1"/>
</dbReference>
<evidence type="ECO:0000256" key="1">
    <source>
        <dbReference type="ARBA" id="ARBA00004651"/>
    </source>
</evidence>
<feature type="transmembrane region" description="Helical" evidence="7">
    <location>
        <begin position="333"/>
        <end position="355"/>
    </location>
</feature>
<dbReference type="Pfam" id="PF12704">
    <property type="entry name" value="MacB_PCD"/>
    <property type="match status" value="2"/>
</dbReference>
<evidence type="ECO:0000313" key="10">
    <source>
        <dbReference type="EMBL" id="NIR75981.1"/>
    </source>
</evidence>
<feature type="transmembrane region" description="Helical" evidence="7">
    <location>
        <begin position="20"/>
        <end position="43"/>
    </location>
</feature>
<evidence type="ECO:0000256" key="5">
    <source>
        <dbReference type="ARBA" id="ARBA00023136"/>
    </source>
</evidence>
<dbReference type="Pfam" id="PF02687">
    <property type="entry name" value="FtsX"/>
    <property type="match status" value="2"/>
</dbReference>
<feature type="transmembrane region" description="Helical" evidence="7">
    <location>
        <begin position="426"/>
        <end position="445"/>
    </location>
</feature>
<dbReference type="InterPro" id="IPR025857">
    <property type="entry name" value="MacB_PCD"/>
</dbReference>
<proteinExistence type="inferred from homology"/>
<evidence type="ECO:0000259" key="8">
    <source>
        <dbReference type="Pfam" id="PF02687"/>
    </source>
</evidence>
<dbReference type="PANTHER" id="PTHR30572">
    <property type="entry name" value="MEMBRANE COMPONENT OF TRANSPORTER-RELATED"/>
    <property type="match status" value="1"/>
</dbReference>
<feature type="domain" description="ABC3 transporter permease C-terminal" evidence="8">
    <location>
        <begin position="285"/>
        <end position="398"/>
    </location>
</feature>
<keyword evidence="5 7" id="KW-0472">Membrane</keyword>
<sequence length="815" mass="87548">MHSLALQLRHAIRKLARSPLFTAVALVSLAVGIGANTAIFTVVDAVLLEPLPYPESDRLVWINFTAPGLGYDEIPFSDGAYVHVLEGQHSFEGMAMWSQARMSLTGDGPPERLAAARVTTGTLSLLGVQPALGRGFRPDEGRPGAESAVVVSYGLWRRRFGGDPDILGQSIRVDGEPRRVVGVAPRGFAYPDDEIDVWLPFVIDEARLSPGSFSYPTIGRLEPGVTMAAAEADVQAQVSTFSERFPEDLPASLLEQAQWGTQIRPLKERLVGDVSRALWVVLATVTFVLLIVCANVANLFLARTESRVNELAIRTALGARRSDLAGGFLSESLLLSLAGGALGVPLALVGLRGLISLAPETIPRLHEVGLDLNVLLFTAGVSIAAGLFFGGFPIFRYRPANLAEGLKEGGARAGDGRERRLARNSLVVLQVALALVLLVGSGLMIRSFQALRSVDPGFRAEDVLTFNLALPESEYPDRVDVAAFWRQLTERLRDLPGVAAAAAVDHLPLSGEISNGSLYIEDHPVPEGDIPPLAERKFVTPGYFETMGIPLLEGRTIEPGDAADRYRAVVVNRSFARHWWPETSALGKRVRRTEDEDWYEIVGVVGDVRFRSLESPPQDAVYFPILAGPVDDPASPRGAGVVVRTEANPEAFMNAVRQQVWALDPNLPIAQQRAMEAMLEDSMARTSFTLVMLGIAAAVALLLGTVGLYGVISYAVSRRTRELGIRIALGATARQVRRKVVGEGILLAAAGVAIGVAVTFAIRGILADLLFEVTTGDPLTYAAVIVVLVGAAALASYVPARRASAVDPMEALREQ</sequence>
<comment type="caution">
    <text evidence="10">The sequence shown here is derived from an EMBL/GenBank/DDBJ whole genome shotgun (WGS) entry which is preliminary data.</text>
</comment>
<keyword evidence="4 7" id="KW-1133">Transmembrane helix</keyword>
<evidence type="ECO:0000313" key="11">
    <source>
        <dbReference type="Proteomes" id="UP000702544"/>
    </source>
</evidence>
<evidence type="ECO:0000259" key="9">
    <source>
        <dbReference type="Pfam" id="PF12704"/>
    </source>
</evidence>
<dbReference type="PANTHER" id="PTHR30572:SF4">
    <property type="entry name" value="ABC TRANSPORTER PERMEASE YTRF"/>
    <property type="match status" value="1"/>
</dbReference>